<organism evidence="2 3">
    <name type="scientific">Candidatus Methylobacter favarea</name>
    <dbReference type="NCBI Taxonomy" id="2707345"/>
    <lineage>
        <taxon>Bacteria</taxon>
        <taxon>Pseudomonadati</taxon>
        <taxon>Pseudomonadota</taxon>
        <taxon>Gammaproteobacteria</taxon>
        <taxon>Methylococcales</taxon>
        <taxon>Methylococcaceae</taxon>
        <taxon>Methylobacter</taxon>
    </lineage>
</organism>
<protein>
    <submittedName>
        <fullName evidence="2">Putative Outer membrane beta-barrel porin/alpha-amylase</fullName>
    </submittedName>
</protein>
<sequence length="290" mass="31997">MYAKFRALAGIMTPLILLTLPQTPMWSAEQETDLSPVTQSFAGDSAASPSSAKPASMLPLTTSRPSETDDSKTVPKGSLQAENGVTYEDDSDESQSWILPETLLRLGLSDNTEFRFTLPNYIYQRDKDEGQLTNNFGDISVGLSHHQELPGKIDIALIPILHLPTGANNISTDTIEPQLRVAVSREFKTLTLESQFDARWSHGKNANANATFTPTLMISHDFMDKLSGFAEVVGEIFAWGSDDYYIQTGAYYTPTKRQQIDFRLGTGLIANSQDILVGFGYSFRIDGLIK</sequence>
<dbReference type="AlphaFoldDB" id="A0A8S0WIR0"/>
<dbReference type="Proteomes" id="UP000494216">
    <property type="component" value="Unassembled WGS sequence"/>
</dbReference>
<gene>
    <name evidence="2" type="ORF">METHB2_270014</name>
</gene>
<dbReference type="Pfam" id="PF13557">
    <property type="entry name" value="Phenol_MetA_deg"/>
    <property type="match status" value="1"/>
</dbReference>
<keyword evidence="3" id="KW-1185">Reference proteome</keyword>
<dbReference type="InterPro" id="IPR025737">
    <property type="entry name" value="FApF"/>
</dbReference>
<reference evidence="2 3" key="1">
    <citation type="submission" date="2020-02" db="EMBL/GenBank/DDBJ databases">
        <authorList>
            <person name="Hogendoorn C."/>
        </authorList>
    </citation>
    <scope>NUCLEOTIDE SEQUENCE [LARGE SCALE GENOMIC DNA]</scope>
    <source>
        <strain evidence="2">METHB21</strain>
    </source>
</reference>
<evidence type="ECO:0000313" key="3">
    <source>
        <dbReference type="Proteomes" id="UP000494216"/>
    </source>
</evidence>
<feature type="compositionally biased region" description="Low complexity" evidence="1">
    <location>
        <begin position="45"/>
        <end position="56"/>
    </location>
</feature>
<evidence type="ECO:0000313" key="2">
    <source>
        <dbReference type="EMBL" id="CAA9890684.1"/>
    </source>
</evidence>
<dbReference type="EMBL" id="CADCXN010000055">
    <property type="protein sequence ID" value="CAA9890684.1"/>
    <property type="molecule type" value="Genomic_DNA"/>
</dbReference>
<evidence type="ECO:0000256" key="1">
    <source>
        <dbReference type="SAM" id="MobiDB-lite"/>
    </source>
</evidence>
<name>A0A8S0WIR0_9GAMM</name>
<feature type="region of interest" description="Disordered" evidence="1">
    <location>
        <begin position="39"/>
        <end position="92"/>
    </location>
</feature>
<comment type="caution">
    <text evidence="2">The sequence shown here is derived from an EMBL/GenBank/DDBJ whole genome shotgun (WGS) entry which is preliminary data.</text>
</comment>
<accession>A0A8S0WIR0</accession>
<proteinExistence type="predicted"/>